<dbReference type="GeneID" id="93159517"/>
<organism evidence="2 3">
    <name type="scientific">Holdemanella porci</name>
    <dbReference type="NCBI Taxonomy" id="2652276"/>
    <lineage>
        <taxon>Bacteria</taxon>
        <taxon>Bacillati</taxon>
        <taxon>Bacillota</taxon>
        <taxon>Erysipelotrichia</taxon>
        <taxon>Erysipelotrichales</taxon>
        <taxon>Erysipelotrichaceae</taxon>
        <taxon>Holdemanella</taxon>
    </lineage>
</organism>
<gene>
    <name evidence="2" type="ORF">FYJ55_09490</name>
</gene>
<dbReference type="Pfam" id="PF13472">
    <property type="entry name" value="Lipase_GDSL_2"/>
    <property type="match status" value="1"/>
</dbReference>
<dbReference type="Proteomes" id="UP000434241">
    <property type="component" value="Unassembled WGS sequence"/>
</dbReference>
<name>A0A6N7VH94_9FIRM</name>
<evidence type="ECO:0000313" key="2">
    <source>
        <dbReference type="EMBL" id="MSS57087.1"/>
    </source>
</evidence>
<keyword evidence="3" id="KW-1185">Reference proteome</keyword>
<evidence type="ECO:0000259" key="1">
    <source>
        <dbReference type="Pfam" id="PF13472"/>
    </source>
</evidence>
<dbReference type="SUPFAM" id="SSF52266">
    <property type="entry name" value="SGNH hydrolase"/>
    <property type="match status" value="1"/>
</dbReference>
<comment type="caution">
    <text evidence="2">The sequence shown here is derived from an EMBL/GenBank/DDBJ whole genome shotgun (WGS) entry which is preliminary data.</text>
</comment>
<proteinExistence type="predicted"/>
<dbReference type="AlphaFoldDB" id="A0A6N7VH94"/>
<accession>A0A6N7VH94</accession>
<feature type="domain" description="SGNH hydrolase-type esterase" evidence="1">
    <location>
        <begin position="6"/>
        <end position="153"/>
    </location>
</feature>
<dbReference type="RefSeq" id="WP_154556631.1">
    <property type="nucleotide sequence ID" value="NZ_JAQXZU010000103.1"/>
</dbReference>
<dbReference type="Gene3D" id="3.40.50.1110">
    <property type="entry name" value="SGNH hydrolase"/>
    <property type="match status" value="1"/>
</dbReference>
<sequence>MKKALFLGDSNTWGYDPRGYFQRYDFTYIDYLNDLVPGWIFFEDAINGRLLRDVKEDTFDLDLIDLFCVMLGSNDLIHYYDVEQIHSFMHELIDSMDKRKLLILCPPILQFDEFRDESMKLNEAYKVMGVPCLDCNPLDMSFDGVHLSEKGHKELGTKIAGYMKRLELKSC</sequence>
<protein>
    <recommendedName>
        <fullName evidence="1">SGNH hydrolase-type esterase domain-containing protein</fullName>
    </recommendedName>
</protein>
<dbReference type="InterPro" id="IPR036514">
    <property type="entry name" value="SGNH_hydro_sf"/>
</dbReference>
<reference evidence="2 3" key="1">
    <citation type="submission" date="2019-08" db="EMBL/GenBank/DDBJ databases">
        <title>In-depth cultivation of the pig gut microbiome towards novel bacterial diversity and tailored functional studies.</title>
        <authorList>
            <person name="Wylensek D."/>
            <person name="Hitch T.C.A."/>
            <person name="Clavel T."/>
        </authorList>
    </citation>
    <scope>NUCLEOTIDE SEQUENCE [LARGE SCALE GENOMIC DNA]</scope>
    <source>
        <strain evidence="2 3">LKV-472-APC-3</strain>
    </source>
</reference>
<dbReference type="InterPro" id="IPR013830">
    <property type="entry name" value="SGNH_hydro"/>
</dbReference>
<dbReference type="EMBL" id="VUMR01000068">
    <property type="protein sequence ID" value="MSS57087.1"/>
    <property type="molecule type" value="Genomic_DNA"/>
</dbReference>
<evidence type="ECO:0000313" key="3">
    <source>
        <dbReference type="Proteomes" id="UP000434241"/>
    </source>
</evidence>